<protein>
    <recommendedName>
        <fullName evidence="9">Matrin-type domain-containing protein</fullName>
    </recommendedName>
</protein>
<dbReference type="InterPro" id="IPR000690">
    <property type="entry name" value="Matrin/U1-C_Znf_C2H2"/>
</dbReference>
<name>A0A7S3PDU6_9STRA</name>
<evidence type="ECO:0000256" key="3">
    <source>
        <dbReference type="ARBA" id="ARBA00022771"/>
    </source>
</evidence>
<feature type="compositionally biased region" description="Pro residues" evidence="8">
    <location>
        <begin position="68"/>
        <end position="80"/>
    </location>
</feature>
<proteinExistence type="predicted"/>
<dbReference type="SUPFAM" id="SSF57667">
    <property type="entry name" value="beta-beta-alpha zinc fingers"/>
    <property type="match status" value="1"/>
</dbReference>
<dbReference type="Pfam" id="PF06220">
    <property type="entry name" value="zf-U1"/>
    <property type="match status" value="1"/>
</dbReference>
<dbReference type="GO" id="GO:0030627">
    <property type="term" value="F:pre-mRNA 5'-splice site binding"/>
    <property type="evidence" value="ECO:0007669"/>
    <property type="project" value="InterPro"/>
</dbReference>
<evidence type="ECO:0000256" key="1">
    <source>
        <dbReference type="ARBA" id="ARBA00004123"/>
    </source>
</evidence>
<dbReference type="Gene3D" id="3.30.160.60">
    <property type="entry name" value="Classic Zinc Finger"/>
    <property type="match status" value="1"/>
</dbReference>
<evidence type="ECO:0000256" key="8">
    <source>
        <dbReference type="SAM" id="MobiDB-lite"/>
    </source>
</evidence>
<keyword evidence="2" id="KW-0479">Metal-binding</keyword>
<dbReference type="GO" id="GO:0005685">
    <property type="term" value="C:U1 snRNP"/>
    <property type="evidence" value="ECO:0007669"/>
    <property type="project" value="InterPro"/>
</dbReference>
<dbReference type="InterPro" id="IPR036236">
    <property type="entry name" value="Znf_C2H2_sf"/>
</dbReference>
<dbReference type="PANTHER" id="PTHR31148">
    <property type="entry name" value="U1 SMALL NUCLEAR RIBONUCLEOPROTEIN C"/>
    <property type="match status" value="1"/>
</dbReference>
<dbReference type="GO" id="GO:0008270">
    <property type="term" value="F:zinc ion binding"/>
    <property type="evidence" value="ECO:0007669"/>
    <property type="project" value="UniProtKB-KW"/>
</dbReference>
<keyword evidence="7" id="KW-0687">Ribonucleoprotein</keyword>
<sequence length="107" mass="12312">MTRYYCDYCDMYLPHDSAVSRRQHNYGWKHRDNYRIYYERLALPQATVPDQTPIPGAVMPPGGSLPPMGLPPPGMPPMGFPPMQNQPVPAQQQNNQTPQIQNPFMRR</sequence>
<dbReference type="PROSITE" id="PS50171">
    <property type="entry name" value="ZF_MATRIN"/>
    <property type="match status" value="1"/>
</dbReference>
<dbReference type="EMBL" id="HBIN01004027">
    <property type="protein sequence ID" value="CAE0432476.1"/>
    <property type="molecule type" value="Transcribed_RNA"/>
</dbReference>
<keyword evidence="4" id="KW-0862">Zinc</keyword>
<evidence type="ECO:0000259" key="9">
    <source>
        <dbReference type="PROSITE" id="PS50171"/>
    </source>
</evidence>
<organism evidence="10">
    <name type="scientific">Aplanochytrium stocchinoi</name>
    <dbReference type="NCBI Taxonomy" id="215587"/>
    <lineage>
        <taxon>Eukaryota</taxon>
        <taxon>Sar</taxon>
        <taxon>Stramenopiles</taxon>
        <taxon>Bigyra</taxon>
        <taxon>Labyrinthulomycetes</taxon>
        <taxon>Thraustochytrida</taxon>
        <taxon>Thraustochytriidae</taxon>
        <taxon>Aplanochytrium</taxon>
    </lineage>
</organism>
<evidence type="ECO:0000256" key="7">
    <source>
        <dbReference type="ARBA" id="ARBA00023274"/>
    </source>
</evidence>
<dbReference type="InterPro" id="IPR017340">
    <property type="entry name" value="U1_snRNP-C"/>
</dbReference>
<dbReference type="PIRSF" id="PIRSF037969">
    <property type="entry name" value="U1_snRNP-C"/>
    <property type="match status" value="1"/>
</dbReference>
<evidence type="ECO:0000256" key="4">
    <source>
        <dbReference type="ARBA" id="ARBA00022833"/>
    </source>
</evidence>
<evidence type="ECO:0000256" key="6">
    <source>
        <dbReference type="ARBA" id="ARBA00023242"/>
    </source>
</evidence>
<dbReference type="InterPro" id="IPR003604">
    <property type="entry name" value="Matrin/U1-like-C_Znf_C2H2"/>
</dbReference>
<dbReference type="GO" id="GO:0000395">
    <property type="term" value="P:mRNA 5'-splice site recognition"/>
    <property type="evidence" value="ECO:0007669"/>
    <property type="project" value="InterPro"/>
</dbReference>
<feature type="domain" description="Matrin-type" evidence="9">
    <location>
        <begin position="4"/>
        <end position="36"/>
    </location>
</feature>
<keyword evidence="5" id="KW-0694">RNA-binding</keyword>
<comment type="subcellular location">
    <subcellularLocation>
        <location evidence="1">Nucleus</location>
    </subcellularLocation>
</comment>
<accession>A0A7S3PDU6</accession>
<gene>
    <name evidence="10" type="ORF">ASTO00021_LOCUS2802</name>
</gene>
<evidence type="ECO:0000313" key="10">
    <source>
        <dbReference type="EMBL" id="CAE0432476.1"/>
    </source>
</evidence>
<feature type="region of interest" description="Disordered" evidence="8">
    <location>
        <begin position="48"/>
        <end position="107"/>
    </location>
</feature>
<evidence type="ECO:0000256" key="5">
    <source>
        <dbReference type="ARBA" id="ARBA00022884"/>
    </source>
</evidence>
<evidence type="ECO:0000256" key="2">
    <source>
        <dbReference type="ARBA" id="ARBA00022723"/>
    </source>
</evidence>
<reference evidence="10" key="1">
    <citation type="submission" date="2021-01" db="EMBL/GenBank/DDBJ databases">
        <authorList>
            <person name="Corre E."/>
            <person name="Pelletier E."/>
            <person name="Niang G."/>
            <person name="Scheremetjew M."/>
            <person name="Finn R."/>
            <person name="Kale V."/>
            <person name="Holt S."/>
            <person name="Cochrane G."/>
            <person name="Meng A."/>
            <person name="Brown T."/>
            <person name="Cohen L."/>
        </authorList>
    </citation>
    <scope>NUCLEOTIDE SEQUENCE</scope>
    <source>
        <strain evidence="10">GSBS06</strain>
    </source>
</reference>
<keyword evidence="6" id="KW-0539">Nucleus</keyword>
<dbReference type="PANTHER" id="PTHR31148:SF1">
    <property type="entry name" value="U1 SMALL NUCLEAR RIBONUCLEOPROTEIN C"/>
    <property type="match status" value="1"/>
</dbReference>
<keyword evidence="3" id="KW-0863">Zinc-finger</keyword>
<feature type="compositionally biased region" description="Low complexity" evidence="8">
    <location>
        <begin position="81"/>
        <end position="107"/>
    </location>
</feature>
<dbReference type="InterPro" id="IPR013085">
    <property type="entry name" value="U1-CZ_Znf_C2H2"/>
</dbReference>
<dbReference type="SMART" id="SM00451">
    <property type="entry name" value="ZnF_U1"/>
    <property type="match status" value="1"/>
</dbReference>
<dbReference type="AlphaFoldDB" id="A0A7S3PDU6"/>